<proteinExistence type="predicted"/>
<dbReference type="CDD" id="cd03024">
    <property type="entry name" value="DsbA_FrnE"/>
    <property type="match status" value="1"/>
</dbReference>
<gene>
    <name evidence="2" type="ORF">NIES267_36410</name>
</gene>
<dbReference type="PANTHER" id="PTHR13887:SF41">
    <property type="entry name" value="THIOREDOXIN SUPERFAMILY PROTEIN"/>
    <property type="match status" value="1"/>
</dbReference>
<feature type="domain" description="DSBA-like thioredoxin" evidence="1">
    <location>
        <begin position="2"/>
        <end position="202"/>
    </location>
</feature>
<dbReference type="InterPro" id="IPR001853">
    <property type="entry name" value="DSBA-like_thioredoxin_dom"/>
</dbReference>
<keyword evidence="3" id="KW-1185">Reference proteome</keyword>
<dbReference type="Proteomes" id="UP000218418">
    <property type="component" value="Chromosome"/>
</dbReference>
<sequence length="206" mass="23366">MQIDIFHDTVCPWCRIGKKYLFDALSEYKGKAVEIRWHPFILDNSVPSEGYEFRNFMQQRKGMSPQQLQQMFNYTKSMGEAAGVILDFENVSLAVNTTLSHQLIDLTPKPLKSKVVDEIYRAYFEKGSNLGNIDFILEIAKSCGIDSPEIVQKLNDRQSRDTVIAESNKARSLGISSVPFFIINNEIKISGSRSKETFINQLAVSS</sequence>
<dbReference type="SUPFAM" id="SSF52833">
    <property type="entry name" value="Thioredoxin-like"/>
    <property type="match status" value="1"/>
</dbReference>
<organism evidence="2 3">
    <name type="scientific">Calothrix parasitica NIES-267</name>
    <dbReference type="NCBI Taxonomy" id="1973488"/>
    <lineage>
        <taxon>Bacteria</taxon>
        <taxon>Bacillati</taxon>
        <taxon>Cyanobacteriota</taxon>
        <taxon>Cyanophyceae</taxon>
        <taxon>Nostocales</taxon>
        <taxon>Calotrichaceae</taxon>
        <taxon>Calothrix</taxon>
    </lineage>
</organism>
<dbReference type="AlphaFoldDB" id="A0A1Z4LSB8"/>
<reference evidence="2 3" key="1">
    <citation type="submission" date="2017-06" db="EMBL/GenBank/DDBJ databases">
        <title>Genome sequencing of cyanobaciteial culture collection at National Institute for Environmental Studies (NIES).</title>
        <authorList>
            <person name="Hirose Y."/>
            <person name="Shimura Y."/>
            <person name="Fujisawa T."/>
            <person name="Nakamura Y."/>
            <person name="Kawachi M."/>
        </authorList>
    </citation>
    <scope>NUCLEOTIDE SEQUENCE [LARGE SCALE GENOMIC DNA]</scope>
    <source>
        <strain evidence="2 3">NIES-267</strain>
    </source>
</reference>
<accession>A0A1Z4LSB8</accession>
<protein>
    <submittedName>
        <fullName evidence="2">DSBA oxidoreductase</fullName>
    </submittedName>
</protein>
<dbReference type="EMBL" id="AP018227">
    <property type="protein sequence ID" value="BAY84145.1"/>
    <property type="molecule type" value="Genomic_DNA"/>
</dbReference>
<dbReference type="InterPro" id="IPR036249">
    <property type="entry name" value="Thioredoxin-like_sf"/>
</dbReference>
<dbReference type="Pfam" id="PF01323">
    <property type="entry name" value="DSBA"/>
    <property type="match status" value="1"/>
</dbReference>
<name>A0A1Z4LSB8_9CYAN</name>
<evidence type="ECO:0000259" key="1">
    <source>
        <dbReference type="Pfam" id="PF01323"/>
    </source>
</evidence>
<dbReference type="GO" id="GO:0016491">
    <property type="term" value="F:oxidoreductase activity"/>
    <property type="evidence" value="ECO:0007669"/>
    <property type="project" value="InterPro"/>
</dbReference>
<evidence type="ECO:0000313" key="3">
    <source>
        <dbReference type="Proteomes" id="UP000218418"/>
    </source>
</evidence>
<dbReference type="OrthoDB" id="9799122at2"/>
<dbReference type="PANTHER" id="PTHR13887">
    <property type="entry name" value="GLUTATHIONE S-TRANSFERASE KAPPA"/>
    <property type="match status" value="1"/>
</dbReference>
<dbReference type="Gene3D" id="3.40.30.10">
    <property type="entry name" value="Glutaredoxin"/>
    <property type="match status" value="1"/>
</dbReference>
<evidence type="ECO:0000313" key="2">
    <source>
        <dbReference type="EMBL" id="BAY84145.1"/>
    </source>
</evidence>